<proteinExistence type="predicted"/>
<evidence type="ECO:0000313" key="2">
    <source>
        <dbReference type="Proteomes" id="UP000028524"/>
    </source>
</evidence>
<keyword evidence="2" id="KW-1185">Reference proteome</keyword>
<organism evidence="1 2">
    <name type="scientific">Stachybotrys chlorohalonatus (strain IBT 40285)</name>
    <dbReference type="NCBI Taxonomy" id="1283841"/>
    <lineage>
        <taxon>Eukaryota</taxon>
        <taxon>Fungi</taxon>
        <taxon>Dikarya</taxon>
        <taxon>Ascomycota</taxon>
        <taxon>Pezizomycotina</taxon>
        <taxon>Sordariomycetes</taxon>
        <taxon>Hypocreomycetidae</taxon>
        <taxon>Hypocreales</taxon>
        <taxon>Stachybotryaceae</taxon>
        <taxon>Stachybotrys</taxon>
    </lineage>
</organism>
<protein>
    <submittedName>
        <fullName evidence="1">Uncharacterized protein</fullName>
    </submittedName>
</protein>
<reference evidence="1 2" key="1">
    <citation type="journal article" date="2014" name="BMC Genomics">
        <title>Comparative genome sequencing reveals chemotype-specific gene clusters in the toxigenic black mold Stachybotrys.</title>
        <authorList>
            <person name="Semeiks J."/>
            <person name="Borek D."/>
            <person name="Otwinowski Z."/>
            <person name="Grishin N.V."/>
        </authorList>
    </citation>
    <scope>NUCLEOTIDE SEQUENCE [LARGE SCALE GENOMIC DNA]</scope>
    <source>
        <strain evidence="1 2">IBT 40285</strain>
    </source>
</reference>
<dbReference type="Proteomes" id="UP000028524">
    <property type="component" value="Unassembled WGS sequence"/>
</dbReference>
<dbReference type="EMBL" id="KL660744">
    <property type="protein sequence ID" value="KFA63298.1"/>
    <property type="molecule type" value="Genomic_DNA"/>
</dbReference>
<sequence>MGSSRGKHAFLLVLTIFLRDKQYKQYLSTVGEAGQDQSDICNAWHPRHEELSIQATLRLLSRFAQFNRGEKGRSLANTALGGTFCEDYY</sequence>
<accession>A0A084QH63</accession>
<dbReference type="HOGENOM" id="CLU_2456245_0_0_1"/>
<dbReference type="InParanoid" id="A0A084QH63"/>
<dbReference type="AlphaFoldDB" id="A0A084QH63"/>
<evidence type="ECO:0000313" key="1">
    <source>
        <dbReference type="EMBL" id="KFA63298.1"/>
    </source>
</evidence>
<gene>
    <name evidence="1" type="ORF">S40285_10541</name>
</gene>
<name>A0A084QH63_STAC4</name>